<evidence type="ECO:0000256" key="3">
    <source>
        <dbReference type="ARBA" id="ARBA00022475"/>
    </source>
</evidence>
<keyword evidence="3" id="KW-1003">Cell membrane</keyword>
<keyword evidence="6" id="KW-0406">Ion transport</keyword>
<evidence type="ECO:0000256" key="9">
    <source>
        <dbReference type="SAM" id="Phobius"/>
    </source>
</evidence>
<dbReference type="InterPro" id="IPR044669">
    <property type="entry name" value="YneE/VCCN1/2-like"/>
</dbReference>
<dbReference type="EMBL" id="SIHJ01000001">
    <property type="protein sequence ID" value="TWT35428.1"/>
    <property type="molecule type" value="Genomic_DNA"/>
</dbReference>
<evidence type="ECO:0000313" key="10">
    <source>
        <dbReference type="EMBL" id="TWT35428.1"/>
    </source>
</evidence>
<dbReference type="GO" id="GO:0005254">
    <property type="term" value="F:chloride channel activity"/>
    <property type="evidence" value="ECO:0007669"/>
    <property type="project" value="InterPro"/>
</dbReference>
<evidence type="ECO:0000256" key="7">
    <source>
        <dbReference type="ARBA" id="ARBA00023136"/>
    </source>
</evidence>
<evidence type="ECO:0000256" key="5">
    <source>
        <dbReference type="ARBA" id="ARBA00022989"/>
    </source>
</evidence>
<reference evidence="10 11" key="1">
    <citation type="submission" date="2019-02" db="EMBL/GenBank/DDBJ databases">
        <title>Deep-cultivation of Planctomycetes and their phenomic and genomic characterization uncovers novel biology.</title>
        <authorList>
            <person name="Wiegand S."/>
            <person name="Jogler M."/>
            <person name="Boedeker C."/>
            <person name="Pinto D."/>
            <person name="Vollmers J."/>
            <person name="Rivas-Marin E."/>
            <person name="Kohn T."/>
            <person name="Peeters S.H."/>
            <person name="Heuer A."/>
            <person name="Rast P."/>
            <person name="Oberbeckmann S."/>
            <person name="Bunk B."/>
            <person name="Jeske O."/>
            <person name="Meyerdierks A."/>
            <person name="Storesund J.E."/>
            <person name="Kallscheuer N."/>
            <person name="Luecker S."/>
            <person name="Lage O.M."/>
            <person name="Pohl T."/>
            <person name="Merkel B.J."/>
            <person name="Hornburger P."/>
            <person name="Mueller R.-W."/>
            <person name="Bruemmer F."/>
            <person name="Labrenz M."/>
            <person name="Spormann A.M."/>
            <person name="Op Den Camp H."/>
            <person name="Overmann J."/>
            <person name="Amann R."/>
            <person name="Jetten M.S.M."/>
            <person name="Mascher T."/>
            <person name="Medema M.H."/>
            <person name="Devos D.P."/>
            <person name="Kaster A.-K."/>
            <person name="Ovreas L."/>
            <person name="Rohde M."/>
            <person name="Galperin M.Y."/>
            <person name="Jogler C."/>
        </authorList>
    </citation>
    <scope>NUCLEOTIDE SEQUENCE [LARGE SCALE GENOMIC DNA]</scope>
    <source>
        <strain evidence="10 11">KOR34</strain>
    </source>
</reference>
<keyword evidence="7 9" id="KW-0472">Membrane</keyword>
<comment type="caution">
    <text evidence="10">The sequence shown here is derived from an EMBL/GenBank/DDBJ whole genome shotgun (WGS) entry which is preliminary data.</text>
</comment>
<evidence type="ECO:0000256" key="2">
    <source>
        <dbReference type="ARBA" id="ARBA00022448"/>
    </source>
</evidence>
<dbReference type="PANTHER" id="PTHR33281">
    <property type="entry name" value="UPF0187 PROTEIN YNEE"/>
    <property type="match status" value="1"/>
</dbReference>
<organism evidence="10 11">
    <name type="scientific">Posidoniimonas corsicana</name>
    <dbReference type="NCBI Taxonomy" id="1938618"/>
    <lineage>
        <taxon>Bacteria</taxon>
        <taxon>Pseudomonadati</taxon>
        <taxon>Planctomycetota</taxon>
        <taxon>Planctomycetia</taxon>
        <taxon>Pirellulales</taxon>
        <taxon>Lacipirellulaceae</taxon>
        <taxon>Posidoniimonas</taxon>
    </lineage>
</organism>
<evidence type="ECO:0000256" key="4">
    <source>
        <dbReference type="ARBA" id="ARBA00022692"/>
    </source>
</evidence>
<dbReference type="GO" id="GO:0005886">
    <property type="term" value="C:plasma membrane"/>
    <property type="evidence" value="ECO:0007669"/>
    <property type="project" value="UniProtKB-SubCell"/>
</dbReference>
<evidence type="ECO:0000256" key="8">
    <source>
        <dbReference type="ARBA" id="ARBA00034708"/>
    </source>
</evidence>
<keyword evidence="5 9" id="KW-1133">Transmembrane helix</keyword>
<protein>
    <submittedName>
        <fullName evidence="10">Bestrophin, RFP-TM, chloride channel</fullName>
    </submittedName>
</protein>
<evidence type="ECO:0000256" key="1">
    <source>
        <dbReference type="ARBA" id="ARBA00004651"/>
    </source>
</evidence>
<keyword evidence="2" id="KW-0813">Transport</keyword>
<dbReference type="PANTHER" id="PTHR33281:SF19">
    <property type="entry name" value="VOLTAGE-DEPENDENT ANION CHANNEL-FORMING PROTEIN YNEE"/>
    <property type="match status" value="1"/>
</dbReference>
<sequence length="284" mass="31735">MLQWILPTPALLRTAAWCVLLAAYSVLAVLKEQGQYANYADLPPGLEAAMSLVIGLLLAFRINRAFDRWWEGRTLWGQLVNALRNLAAKANTLTPRDDPARDRLTELLVAFPQELRNHLRMMPPEADQIAGLPATGVKHRCGWIANQVYGICENWKRSGVIQYGEFLMLDREAKVMLEVCGGCERIKNTPIAASFRVLLHHLIALFLLTLPWGLATDFGWLTPAIMFLTSYCVIAAEDIAERVEHPFQVGSDRLELDPICATIETTVREIMATPTTAELESPPT</sequence>
<keyword evidence="4 9" id="KW-0812">Transmembrane</keyword>
<accession>A0A5C5VA39</accession>
<evidence type="ECO:0000313" key="11">
    <source>
        <dbReference type="Proteomes" id="UP000316714"/>
    </source>
</evidence>
<dbReference type="AlphaFoldDB" id="A0A5C5VA39"/>
<comment type="subcellular location">
    <subcellularLocation>
        <location evidence="1">Cell membrane</location>
        <topology evidence="1">Multi-pass membrane protein</topology>
    </subcellularLocation>
</comment>
<feature type="transmembrane region" description="Helical" evidence="9">
    <location>
        <begin position="195"/>
        <end position="212"/>
    </location>
</feature>
<feature type="transmembrane region" description="Helical" evidence="9">
    <location>
        <begin position="12"/>
        <end position="30"/>
    </location>
</feature>
<dbReference type="Pfam" id="PF25539">
    <property type="entry name" value="Bestrophin_2"/>
    <property type="match status" value="1"/>
</dbReference>
<name>A0A5C5VA39_9BACT</name>
<dbReference type="Proteomes" id="UP000316714">
    <property type="component" value="Unassembled WGS sequence"/>
</dbReference>
<keyword evidence="11" id="KW-1185">Reference proteome</keyword>
<proteinExistence type="inferred from homology"/>
<comment type="similarity">
    <text evidence="8">Belongs to the anion channel-forming bestrophin (TC 1.A.46) family.</text>
</comment>
<gene>
    <name evidence="10" type="ORF">KOR34_03190</name>
</gene>
<evidence type="ECO:0000256" key="6">
    <source>
        <dbReference type="ARBA" id="ARBA00023065"/>
    </source>
</evidence>